<organism evidence="2 3">
    <name type="scientific">Rhizobium etli bv. mimosae str. IE4771</name>
    <dbReference type="NCBI Taxonomy" id="1432050"/>
    <lineage>
        <taxon>Bacteria</taxon>
        <taxon>Pseudomonadati</taxon>
        <taxon>Pseudomonadota</taxon>
        <taxon>Alphaproteobacteria</taxon>
        <taxon>Hyphomicrobiales</taxon>
        <taxon>Rhizobiaceae</taxon>
        <taxon>Rhizobium/Agrobacterium group</taxon>
        <taxon>Rhizobium</taxon>
    </lineage>
</organism>
<dbReference type="Proteomes" id="UP000027180">
    <property type="component" value="Chromosome"/>
</dbReference>
<dbReference type="EMBL" id="CP006986">
    <property type="protein sequence ID" value="AIC27729.1"/>
    <property type="molecule type" value="Genomic_DNA"/>
</dbReference>
<gene>
    <name evidence="2" type="ORF">IE4771_CH02629</name>
</gene>
<dbReference type="AlphaFoldDB" id="A0A060I1Z3"/>
<accession>A0A060I1Z3</accession>
<feature type="compositionally biased region" description="Basic and acidic residues" evidence="1">
    <location>
        <begin position="9"/>
        <end position="21"/>
    </location>
</feature>
<dbReference type="KEGG" id="rei:IE4771_CH02629"/>
<evidence type="ECO:0000313" key="2">
    <source>
        <dbReference type="EMBL" id="AIC27729.1"/>
    </source>
</evidence>
<sequence>MVQTGGRGDMPEKPLEMHGDQPGRTPLSLRIVHLFTDAAGKARRIRWHDQGRPVSGPPRSRPITASQETCLPCRAKSLPLGKRPAASTEVVLAERMNSVLPCAARSTGAVSRLADARLLQGAYLSSLIPVLVPGIQRAQVFGHRRTITLNRVIHGADAPWLDSCDKHRNEGRRWDAASSKGTVCS</sequence>
<name>A0A060I1Z3_RHIET</name>
<dbReference type="HOGENOM" id="CLU_1460168_0_0_5"/>
<feature type="region of interest" description="Disordered" evidence="1">
    <location>
        <begin position="1"/>
        <end position="24"/>
    </location>
</feature>
<protein>
    <submittedName>
        <fullName evidence="2">Uncharacterized protein</fullName>
    </submittedName>
</protein>
<reference evidence="2 3" key="1">
    <citation type="submission" date="2013-12" db="EMBL/GenBank/DDBJ databases">
        <title>Complete genome sequence of Rhizobium etli bv. mimosae IE4771.</title>
        <authorList>
            <person name="Bustos P."/>
            <person name="Santamaria R.I."/>
            <person name="Lozano L."/>
            <person name="Ormeno-Orrillo E."/>
            <person name="Rogel M.A."/>
            <person name="Romero D."/>
            <person name="Cevallos M.A."/>
            <person name="Martinez-Romero E."/>
            <person name="Gonzalez V."/>
        </authorList>
    </citation>
    <scope>NUCLEOTIDE SEQUENCE [LARGE SCALE GENOMIC DNA]</scope>
    <source>
        <strain evidence="2 3">IE4771</strain>
    </source>
</reference>
<proteinExistence type="predicted"/>
<evidence type="ECO:0000256" key="1">
    <source>
        <dbReference type="SAM" id="MobiDB-lite"/>
    </source>
</evidence>
<evidence type="ECO:0000313" key="3">
    <source>
        <dbReference type="Proteomes" id="UP000027180"/>
    </source>
</evidence>
<feature type="region of interest" description="Disordered" evidence="1">
    <location>
        <begin position="45"/>
        <end position="65"/>
    </location>
</feature>